<dbReference type="Gene3D" id="3.30.420.40">
    <property type="match status" value="2"/>
</dbReference>
<evidence type="ECO:0000313" key="4">
    <source>
        <dbReference type="EMBL" id="UOQ44029.1"/>
    </source>
</evidence>
<dbReference type="InterPro" id="IPR043129">
    <property type="entry name" value="ATPase_NBD"/>
</dbReference>
<keyword evidence="5" id="KW-1185">Reference proteome</keyword>
<dbReference type="Proteomes" id="UP000831787">
    <property type="component" value="Chromosome"/>
</dbReference>
<dbReference type="InterPro" id="IPR036390">
    <property type="entry name" value="WH_DNA-bd_sf"/>
</dbReference>
<dbReference type="SUPFAM" id="SSF46785">
    <property type="entry name" value="Winged helix' DNA-binding domain"/>
    <property type="match status" value="1"/>
</dbReference>
<dbReference type="CDD" id="cd24076">
    <property type="entry name" value="ASKHA_ATPase_ROK_BsXylR-like"/>
    <property type="match status" value="1"/>
</dbReference>
<comment type="function">
    <text evidence="1">Transcriptional repressor of xylose-utilizing enzymes.</text>
</comment>
<reference evidence="4 5" key="1">
    <citation type="submission" date="2022-04" db="EMBL/GenBank/DDBJ databases">
        <title>Halobacillus sp. isolated from saltern.</title>
        <authorList>
            <person name="Won M."/>
            <person name="Lee C.-M."/>
            <person name="Woen H.-Y."/>
            <person name="Kwon S.-W."/>
        </authorList>
    </citation>
    <scope>NUCLEOTIDE SEQUENCE [LARGE SCALE GENOMIC DNA]</scope>
    <source>
        <strain evidence="4 5">SSBR10-3</strain>
    </source>
</reference>
<comment type="similarity">
    <text evidence="2">Belongs to the ROK (NagC/XylR) family.</text>
</comment>
<dbReference type="InterPro" id="IPR036388">
    <property type="entry name" value="WH-like_DNA-bd_sf"/>
</dbReference>
<evidence type="ECO:0000313" key="5">
    <source>
        <dbReference type="Proteomes" id="UP000831787"/>
    </source>
</evidence>
<proteinExistence type="inferred from homology"/>
<evidence type="ECO:0000256" key="3">
    <source>
        <dbReference type="ARBA" id="ARBA00022629"/>
    </source>
</evidence>
<dbReference type="EMBL" id="CP095073">
    <property type="protein sequence ID" value="UOQ44029.1"/>
    <property type="molecule type" value="Genomic_DNA"/>
</dbReference>
<dbReference type="Gene3D" id="1.10.10.10">
    <property type="entry name" value="Winged helix-like DNA-binding domain superfamily/Winged helix DNA-binding domain"/>
    <property type="match status" value="1"/>
</dbReference>
<dbReference type="InterPro" id="IPR000600">
    <property type="entry name" value="ROK"/>
</dbReference>
<evidence type="ECO:0000256" key="2">
    <source>
        <dbReference type="ARBA" id="ARBA00006479"/>
    </source>
</evidence>
<sequence length="400" mass="43958">MMRRETQMPETGNQKLVKKINKSIVLKMIRNHAPISRAAISQKSGLNRGTVSSLVSELIEEKLISESGMGKSRGGRKPVILLFNQFAGYSIGIDLGVNYLLGVLTDLKGKIVEERKITIHNLSQKDIIAHIKDMIYQLREAAPSSPNGIVGIGIGVPGIVDHDGDILLAPNLMWDHVPLKKILEEEFSIPILIENEANAGAYGEKLYGCGQEHENLIYISAGIGIGAGLILNDELYRGLKGYSGEVGHMVIDVEGRQCRCGRQGCWELYASEQAILREAESLGLKDTNGSLSLEALIQMAEEGNQYVIDLFKKAGKYLAVGILNMINTFNPEQVIIGNRLTMAEKWLKPVIQDTMLSQSKEFNQEGINLSFSQLATHSSPLGMAAFITEQFLESGIAQMY</sequence>
<dbReference type="RefSeq" id="WP_244709661.1">
    <property type="nucleotide sequence ID" value="NZ_CP095073.1"/>
</dbReference>
<accession>A0ABY4EIQ8</accession>
<dbReference type="Pfam" id="PF13412">
    <property type="entry name" value="HTH_24"/>
    <property type="match status" value="1"/>
</dbReference>
<organism evidence="4 5">
    <name type="scientific">Halobacillus salinarum</name>
    <dbReference type="NCBI Taxonomy" id="2932257"/>
    <lineage>
        <taxon>Bacteria</taxon>
        <taxon>Bacillati</taxon>
        <taxon>Bacillota</taxon>
        <taxon>Bacilli</taxon>
        <taxon>Bacillales</taxon>
        <taxon>Bacillaceae</taxon>
        <taxon>Halobacillus</taxon>
    </lineage>
</organism>
<dbReference type="SUPFAM" id="SSF53067">
    <property type="entry name" value="Actin-like ATPase domain"/>
    <property type="match status" value="1"/>
</dbReference>
<dbReference type="PANTHER" id="PTHR18964:SF149">
    <property type="entry name" value="BIFUNCTIONAL UDP-N-ACETYLGLUCOSAMINE 2-EPIMERASE_N-ACETYLMANNOSAMINE KINASE"/>
    <property type="match status" value="1"/>
</dbReference>
<dbReference type="PANTHER" id="PTHR18964">
    <property type="entry name" value="ROK (REPRESSOR, ORF, KINASE) FAMILY"/>
    <property type="match status" value="1"/>
</dbReference>
<evidence type="ECO:0000256" key="1">
    <source>
        <dbReference type="ARBA" id="ARBA00002486"/>
    </source>
</evidence>
<gene>
    <name evidence="4" type="ORF">MUN89_19515</name>
</gene>
<keyword evidence="3" id="KW-0119">Carbohydrate metabolism</keyword>
<protein>
    <submittedName>
        <fullName evidence="4">ROK family transcriptional regulator</fullName>
    </submittedName>
</protein>
<dbReference type="Pfam" id="PF00480">
    <property type="entry name" value="ROK"/>
    <property type="match status" value="1"/>
</dbReference>
<name>A0ABY4EIQ8_9BACI</name>
<keyword evidence="3" id="KW-0859">Xylose metabolism</keyword>